<feature type="compositionally biased region" description="Basic and acidic residues" evidence="2">
    <location>
        <begin position="174"/>
        <end position="199"/>
    </location>
</feature>
<organism evidence="4 5">
    <name type="scientific">Rasamsonia emersonii (strain ATCC 16479 / CBS 393.64 / IMI 116815)</name>
    <dbReference type="NCBI Taxonomy" id="1408163"/>
    <lineage>
        <taxon>Eukaryota</taxon>
        <taxon>Fungi</taxon>
        <taxon>Dikarya</taxon>
        <taxon>Ascomycota</taxon>
        <taxon>Pezizomycotina</taxon>
        <taxon>Eurotiomycetes</taxon>
        <taxon>Eurotiomycetidae</taxon>
        <taxon>Eurotiales</taxon>
        <taxon>Trichocomaceae</taxon>
        <taxon>Rasamsonia</taxon>
    </lineage>
</organism>
<dbReference type="RefSeq" id="XP_013329060.1">
    <property type="nucleotide sequence ID" value="XM_013473606.1"/>
</dbReference>
<feature type="compositionally biased region" description="Polar residues" evidence="2">
    <location>
        <begin position="45"/>
        <end position="60"/>
    </location>
</feature>
<feature type="region of interest" description="Disordered" evidence="2">
    <location>
        <begin position="965"/>
        <end position="1128"/>
    </location>
</feature>
<dbReference type="Pfam" id="PF03914">
    <property type="entry name" value="CBF"/>
    <property type="match status" value="1"/>
</dbReference>
<comment type="caution">
    <text evidence="4">The sequence shown here is derived from an EMBL/GenBank/DDBJ whole genome shotgun (WGS) entry which is preliminary data.</text>
</comment>
<feature type="compositionally biased region" description="Acidic residues" evidence="2">
    <location>
        <begin position="1006"/>
        <end position="1062"/>
    </location>
</feature>
<comment type="similarity">
    <text evidence="1">Belongs to the CBF/MAK21 family.</text>
</comment>
<dbReference type="GO" id="GO:0030690">
    <property type="term" value="C:Noc1p-Noc2p complex"/>
    <property type="evidence" value="ECO:0007669"/>
    <property type="project" value="EnsemblFungi"/>
</dbReference>
<dbReference type="InterPro" id="IPR005612">
    <property type="entry name" value="CCAAT-binding_factor"/>
</dbReference>
<feature type="compositionally biased region" description="Basic and acidic residues" evidence="2">
    <location>
        <begin position="828"/>
        <end position="838"/>
    </location>
</feature>
<feature type="compositionally biased region" description="Acidic residues" evidence="2">
    <location>
        <begin position="1074"/>
        <end position="1103"/>
    </location>
</feature>
<feature type="domain" description="CCAAT-binding factor" evidence="3">
    <location>
        <begin position="682"/>
        <end position="861"/>
    </location>
</feature>
<dbReference type="STRING" id="1408163.A0A0F4YXU2"/>
<reference evidence="4 5" key="1">
    <citation type="submission" date="2015-04" db="EMBL/GenBank/DDBJ databases">
        <authorList>
            <person name="Heijne W.H."/>
            <person name="Fedorova N.D."/>
            <person name="Nierman W.C."/>
            <person name="Vollebregt A.W."/>
            <person name="Zhao Z."/>
            <person name="Wu L."/>
            <person name="Kumar M."/>
            <person name="Stam H."/>
            <person name="van den Berg M.A."/>
            <person name="Pel H.J."/>
        </authorList>
    </citation>
    <scope>NUCLEOTIDE SEQUENCE [LARGE SCALE GENOMIC DNA]</scope>
    <source>
        <strain evidence="4 5">CBS 393.64</strain>
    </source>
</reference>
<feature type="region of interest" description="Disordered" evidence="2">
    <location>
        <begin position="607"/>
        <end position="632"/>
    </location>
</feature>
<name>A0A0F4YXU2_RASE3</name>
<dbReference type="PANTHER" id="PTHR12048">
    <property type="entry name" value="CCAAT-BINDING FACTOR-RELATED"/>
    <property type="match status" value="1"/>
</dbReference>
<dbReference type="InterPro" id="IPR040155">
    <property type="entry name" value="CEBPZ/Mak21-like"/>
</dbReference>
<keyword evidence="5" id="KW-1185">Reference proteome</keyword>
<evidence type="ECO:0000259" key="3">
    <source>
        <dbReference type="Pfam" id="PF03914"/>
    </source>
</evidence>
<feature type="region of interest" description="Disordered" evidence="2">
    <location>
        <begin position="1"/>
        <end position="294"/>
    </location>
</feature>
<feature type="compositionally biased region" description="Basic and acidic residues" evidence="2">
    <location>
        <begin position="124"/>
        <end position="134"/>
    </location>
</feature>
<evidence type="ECO:0000313" key="5">
    <source>
        <dbReference type="Proteomes" id="UP000053958"/>
    </source>
</evidence>
<feature type="compositionally biased region" description="Basic and acidic residues" evidence="2">
    <location>
        <begin position="105"/>
        <end position="117"/>
    </location>
</feature>
<dbReference type="GO" id="GO:0000027">
    <property type="term" value="P:ribosomal large subunit assembly"/>
    <property type="evidence" value="ECO:0007669"/>
    <property type="project" value="EnsemblFungi"/>
</dbReference>
<dbReference type="GeneID" id="25315876"/>
<gene>
    <name evidence="4" type="ORF">T310_3527</name>
</gene>
<feature type="compositionally biased region" description="Basic and acidic residues" evidence="2">
    <location>
        <begin position="973"/>
        <end position="982"/>
    </location>
</feature>
<dbReference type="AlphaFoldDB" id="A0A0F4YXU2"/>
<dbReference type="InterPro" id="IPR016024">
    <property type="entry name" value="ARM-type_fold"/>
</dbReference>
<evidence type="ECO:0000313" key="4">
    <source>
        <dbReference type="EMBL" id="KKA22448.1"/>
    </source>
</evidence>
<feature type="compositionally biased region" description="Acidic residues" evidence="2">
    <location>
        <begin position="784"/>
        <end position="805"/>
    </location>
</feature>
<proteinExistence type="inferred from homology"/>
<feature type="compositionally biased region" description="Acidic residues" evidence="2">
    <location>
        <begin position="200"/>
        <end position="218"/>
    </location>
</feature>
<feature type="compositionally biased region" description="Basic and acidic residues" evidence="2">
    <location>
        <begin position="231"/>
        <end position="287"/>
    </location>
</feature>
<evidence type="ECO:0000256" key="2">
    <source>
        <dbReference type="SAM" id="MobiDB-lite"/>
    </source>
</evidence>
<feature type="compositionally biased region" description="Low complexity" evidence="2">
    <location>
        <begin position="810"/>
        <end position="821"/>
    </location>
</feature>
<accession>A0A0F4YXU2</accession>
<dbReference type="OrthoDB" id="28947at2759"/>
<evidence type="ECO:0000256" key="1">
    <source>
        <dbReference type="ARBA" id="ARBA00007797"/>
    </source>
</evidence>
<dbReference type="GO" id="GO:0042802">
    <property type="term" value="F:identical protein binding"/>
    <property type="evidence" value="ECO:0007669"/>
    <property type="project" value="EnsemblFungi"/>
</dbReference>
<dbReference type="GO" id="GO:0005730">
    <property type="term" value="C:nucleolus"/>
    <property type="evidence" value="ECO:0007669"/>
    <property type="project" value="EnsemblFungi"/>
</dbReference>
<feature type="compositionally biased region" description="Basic residues" evidence="2">
    <location>
        <begin position="612"/>
        <end position="624"/>
    </location>
</feature>
<protein>
    <submittedName>
        <fullName evidence="4">CCAAT-box-binding transcription factor</fullName>
    </submittedName>
</protein>
<dbReference type="EMBL" id="LASV01000142">
    <property type="protein sequence ID" value="KKA22448.1"/>
    <property type="molecule type" value="Genomic_DNA"/>
</dbReference>
<feature type="region of interest" description="Disordered" evidence="2">
    <location>
        <begin position="781"/>
        <end position="838"/>
    </location>
</feature>
<dbReference type="PANTHER" id="PTHR12048:SF0">
    <property type="entry name" value="CCAAT_ENHANCER-BINDING PROTEIN ZETA"/>
    <property type="match status" value="1"/>
</dbReference>
<dbReference type="SUPFAM" id="SSF48371">
    <property type="entry name" value="ARM repeat"/>
    <property type="match status" value="1"/>
</dbReference>
<dbReference type="Proteomes" id="UP000053958">
    <property type="component" value="Unassembled WGS sequence"/>
</dbReference>
<sequence>MAKNKGKRSAGAESASGNGDVVGKNDTASANGETALPSLDESALANLTQKIEQKLQSGSGANKDSQKKPNNSPSSAKKKNKSKDSAQPPGGGGEQKANQGKKRDRNGDVIAREEKGGKNNKPSKKSEGDSKNDVLRQQILALGGSKEDFDLIANVDSESEAENIANGTKQAKGQPDEDSLRKELAKIMKDAGHVKPDDLKEQEDDEDEDENGGVEVEDLDKHTPPPPPTEATKDMSKKEPPAKKDSAKKDSTKDSTKKDATKDATKKDSTKKDSGKKQDETMPKEYSKLAIPPRSDWFNTPLPTISTPKVITGLPRYLLDKIRQYAMTLLEKENQMYTQIQQTTASSSHKFYSTIMTSGTLNDKISALTLAVQESPVHNIKALENLIGLSRKRSRAQAVEVLRALKDMFSQGTLLPSDRKLKTFANQPSLVAAFQSSGNKWTEGDPLPGGLQPCHLIMWAFEDYLKEQYFEVLKVLETWCNDEIEFSRSRAVTYVYELLKEKPEQEANLLRLLVNKLGDRGRKIASRASYLLLQLEQAHPLMKPNIITAVEEFIFRPGQTLHAKYYAVITLNQTILSSKEEKVAVQLLDIYFSLFVTLLKPAKKENAERDSKKHTKFKKGKKKDAKSAKTKTDDDQLREKLISAVLTGVNRAYPFTSSDTERLTKHIDTLFRITHSSNFNTSIQALMLIQQLTMAHQVSADRFYRTLYESLLDPRVATSSKQALYLNLMYKSLKNDTNLKRVKAFVKRIIQVLVLHQPSFICGVFFLIRELEKTFPALQSLVDQPEEDESDEEEVFRDVPDEEDGEKQAEATQTSEAAQSQKKSNGYDPRKRDPQHSNADKSCLWELMPYLTHFHPSVSVSAAHILSHEPLSGKPDLTLHTLTHFLDRFVYRNPKQSAPLRGSSIMQPLAGTETRDVLVAPGGVAGKARAQEPVNSEAFWRKRAEEVAAEDVFFHEYFNRLGKDKKQKKENKAKKDPVARDEEAGESDNESEIWKALVQSRPKLEADEDSDVDLDMDDLESDFDEDDGEGEGEQEDGDVIFNEESDEESEEEEEQEEEEDGEAGAAKKAKGQPSDDEDEDGDGFDMDVSDDDAFRDSDEELPSDLDVGGADAQTTEKDDKGGRRKRRKLRHLPTFASVDDYAALLENEDDGM</sequence>